<feature type="compositionally biased region" description="Basic and acidic residues" evidence="1">
    <location>
        <begin position="1441"/>
        <end position="1453"/>
    </location>
</feature>
<feature type="region of interest" description="Disordered" evidence="1">
    <location>
        <begin position="2824"/>
        <end position="2847"/>
    </location>
</feature>
<feature type="transmembrane region" description="Helical" evidence="2">
    <location>
        <begin position="975"/>
        <end position="995"/>
    </location>
</feature>
<feature type="compositionally biased region" description="Basic residues" evidence="1">
    <location>
        <begin position="87"/>
        <end position="102"/>
    </location>
</feature>
<feature type="compositionally biased region" description="Low complexity" evidence="1">
    <location>
        <begin position="2881"/>
        <end position="2890"/>
    </location>
</feature>
<reference evidence="3" key="2">
    <citation type="submission" date="2023-05" db="EMBL/GenBank/DDBJ databases">
        <authorList>
            <consortium name="Lawrence Berkeley National Laboratory"/>
            <person name="Steindorff A."/>
            <person name="Hensen N."/>
            <person name="Bonometti L."/>
            <person name="Westerberg I."/>
            <person name="Brannstrom I.O."/>
            <person name="Guillou S."/>
            <person name="Cros-Aarteil S."/>
            <person name="Calhoun S."/>
            <person name="Haridas S."/>
            <person name="Kuo A."/>
            <person name="Mondo S."/>
            <person name="Pangilinan J."/>
            <person name="Riley R."/>
            <person name="Labutti K."/>
            <person name="Andreopoulos B."/>
            <person name="Lipzen A."/>
            <person name="Chen C."/>
            <person name="Yanf M."/>
            <person name="Daum C."/>
            <person name="Ng V."/>
            <person name="Clum A."/>
            <person name="Ohm R."/>
            <person name="Martin F."/>
            <person name="Silar P."/>
            <person name="Natvig D."/>
            <person name="Lalanne C."/>
            <person name="Gautier V."/>
            <person name="Ament-Velasquez S.L."/>
            <person name="Kruys A."/>
            <person name="Hutchinson M.I."/>
            <person name="Powell A.J."/>
            <person name="Barry K."/>
            <person name="Miller A.N."/>
            <person name="Grigoriev I.V."/>
            <person name="Debuchy R."/>
            <person name="Gladieux P."/>
            <person name="Thoren M.H."/>
            <person name="Johannesson H."/>
        </authorList>
    </citation>
    <scope>NUCLEOTIDE SEQUENCE</scope>
    <source>
        <strain evidence="3">PSN309</strain>
    </source>
</reference>
<comment type="caution">
    <text evidence="3">The sequence shown here is derived from an EMBL/GenBank/DDBJ whole genome shotgun (WGS) entry which is preliminary data.</text>
</comment>
<proteinExistence type="predicted"/>
<keyword evidence="4" id="KW-1185">Reference proteome</keyword>
<evidence type="ECO:0000313" key="4">
    <source>
        <dbReference type="Proteomes" id="UP001302126"/>
    </source>
</evidence>
<dbReference type="Gene3D" id="3.40.50.2000">
    <property type="entry name" value="Glycogen Phosphorylase B"/>
    <property type="match status" value="1"/>
</dbReference>
<feature type="transmembrane region" description="Helical" evidence="2">
    <location>
        <begin position="891"/>
        <end position="911"/>
    </location>
</feature>
<feature type="transmembrane region" description="Helical" evidence="2">
    <location>
        <begin position="50"/>
        <end position="71"/>
    </location>
</feature>
<dbReference type="Pfam" id="PF13692">
    <property type="entry name" value="Glyco_trans_1_4"/>
    <property type="match status" value="1"/>
</dbReference>
<keyword evidence="2" id="KW-1133">Transmembrane helix</keyword>
<dbReference type="EMBL" id="MU864361">
    <property type="protein sequence ID" value="KAK4191033.1"/>
    <property type="molecule type" value="Genomic_DNA"/>
</dbReference>
<evidence type="ECO:0000256" key="2">
    <source>
        <dbReference type="SAM" id="Phobius"/>
    </source>
</evidence>
<protein>
    <submittedName>
        <fullName evidence="3">Family 4 putative glycosyltransferase</fullName>
    </submittedName>
</protein>
<keyword evidence="2" id="KW-0472">Membrane</keyword>
<evidence type="ECO:0000313" key="3">
    <source>
        <dbReference type="EMBL" id="KAK4191033.1"/>
    </source>
</evidence>
<accession>A0AAN7AKZ0</accession>
<feature type="region of interest" description="Disordered" evidence="1">
    <location>
        <begin position="1441"/>
        <end position="1465"/>
    </location>
</feature>
<feature type="transmembrane region" description="Helical" evidence="2">
    <location>
        <begin position="1355"/>
        <end position="1373"/>
    </location>
</feature>
<dbReference type="Proteomes" id="UP001302126">
    <property type="component" value="Unassembled WGS sequence"/>
</dbReference>
<feature type="transmembrane region" description="Helical" evidence="2">
    <location>
        <begin position="1412"/>
        <end position="1434"/>
    </location>
</feature>
<dbReference type="SUPFAM" id="SSF53756">
    <property type="entry name" value="UDP-Glycosyltransferase/glycogen phosphorylase"/>
    <property type="match status" value="1"/>
</dbReference>
<dbReference type="PANTHER" id="PTHR12526">
    <property type="entry name" value="GLYCOSYLTRANSFERASE"/>
    <property type="match status" value="1"/>
</dbReference>
<sequence length="2890" mass="326647">MASFFQLPTSGDPVLAVCNPPGPDGLREEQHRQVYCNKVLTAEQRLQTPLQFFTLIFAAICLGLPLLYWALSQSRLFFRRWNKKRKTKRRRPSPISGKHKNKSLTSLPSSEPRFLASVQALHFLGGDAATVVSDPDSSINNADHPERHAWVVELTSLAASASLGTHSSHPEGTVLLGRVKVQDVDRDTVSGRVNHLAKLVREDHTLSGVVLRVSDVPEDDDEQLVVLNHLVSQLHDHDVPVILNLDHDDDELIECVDFGMVSGLIVDNACILPSGERRDFFRSYGLRNMMAQCAGERIKRPWFFVGFHDLWDIRPSSSVVVRGEKLARHFEAVYGHGPFSKEDALAQEYPEGMPRSISGFEYLRKPETTDLQKSWTEQRKKVWLGPQEEMRSDEVASLDVEELDSILPNIEELLKHTPVTEESELEADVSDVEQQLSLLTATGAASTPQPSAAFWETTVSGDQLSSLGCVPINVNATSYQYEAVLATQEHLRDLEMLHCFDETEINRVIEQLRAFQPSSAQPHLVKSLVESLAKQKVVVYKGLATGLSVPDNAAEFWGISGEDESRTDIFISRRCPSDLNTILHTWLAHHGVPRIERYEEELRLERSQDLGAAITLPLAIRTSIEGATPAEALTIIQRLETSLMSHPFKQPIQEQCRTLLLDESALASWNDTHSRQYLKGTITMAELLQNRLKDFTRQGACTLPTLENLLHLHDEMEKMVDIALFSGDGEPLNQIGNALTVVYDPLNCLHDCEYVDVNAELLVLIFICALRKAALNDVYIEATDHCPVFTQPDQAAVFSELWVLGSQCELYFCMKPRALGRIIYDRHHIYLEQNPPPVFDSKDERASGLMTVYAKPEPSSGIRKIDPEGPARQGFNIYRTVERMRKATSEFGALSIFCLPAMLDIILLSFLGRGLFMTAYMGEKYLTAACYALLISLLLSAGVTGWVGSVGNYYACNYAYNNMVFFHVQRFSGGFALSILVGVVGTLVFAFKSSVGAAFVWFAYLILISTYLNVLGIMATMHQHGTPLTSGRTVLWRTMPLLFISPIISTYVNGHDLTIYLSVGYGFLLLLLVQYRSLCHEWIHWMDHVPKFTEQDIVSWYNHRMEKEPRSGHESSTTSVSGLSPEQADEMKKQALQAFRETVAAGRTNIGGLKQAVTSTDPLVRKVVKGLPYIEWLLKKDATDDSTPALIFSVAWFSQLSQAFKRQQQMSQGLKEHSIFWLFRYAKLDIGQNVGLFLICLMDRWVSITMAANSPPIDYFTTFTSRYAICFAILYFCAGVMTLDNTLREYWKIKYELSDEKLATCEDAEIVARNWERARRQRYVSALFRMLRRMMFIMGFGSIMVWLLVDNQQMIELYFLYLLGYSGVIMFQFNRCFTTDPSSHLAAIFVSAIFGFVTGCMLHAVFHGNKFFFIDVIALNVASLTAFVSTTVWASRDFGRAGNKDNREPEREPTALIQPRLGAPPAASEKTYWKDLDGHPVSGQETAGLSQRILAFLRSSIDHPSKYAEGLPWSRHLLEVALQFWQENRLHITICSRSTFIEAGFEDAVSISQLDGEHLHINIDGLGEMELGNLSWELLAARVIAESILHHVARSWLDLTTYQAVQAEHILYGTEILAKRIELQVASDDYSSLVNIKEDTRRALLKQLCFGMEIDSEWDLLPTAARHAMVQRMHGERPAPSKELLRWMIAKGVDMTSVNFQVEYCYLVLDLLEETFEARGAPSYSSNGIKGAKTESFHSRYMTPFLARILNFPVTLAKWTGIVSGGGSHLERELWYNLRHYPRLRTPVMYVVTFIWRGCWYLKNACTSLLLIYRHAALVNISRLARKGAQRTIVKDRVNAELRRRQVTGFASRPESNDSNMTLEIFEGFHSSWPENLQPMATAIYDDHSRLVARRDVKKEGTPDAVTTYTYQENTRSRYPASKAVSDDDLTKQCFYDKKGRITQGTMTFSDGTEYAFWYFWKSNPKGSHELLKAEFRRAQPASNDSLSVFWGTPLREDLSEKLNWIPSDRVCRVVRVINGKEYVTTSDYQHRRDPVMMTVVEEENGTKTATGKPPVVFDLEHEALFLVRPSDPYFENDDLLIHHRADHVRRMAKFCGRKLSWVSLLNPAVWIYRRKKTIYRPVPTWWLRTELWDHWRKSGVLDAIAACWMDELILREEPLLKKYWSARNKGQLDTAKKALESKIEQIVSAIEIEKDVSEVCLLPIKSSDLYAMGLGRDANQLTMRPDDCFKDTHDRISVIFNDIGCWPDSPGGVSNCRRDLVNGHSTIRNHVLAESANEFGIPRFQVEKSVQSLKMLPLWGLDGRTPNHGVIDNLLESEVDAKIAATDMTRDVAGVFVPLLKAFVKGARSRHISRQDMIKYSNAMIAMFEFFEHKDYNDTWLSKEVYSAWIEAWLTKHGDSNIVDSSTYFELEKPSMTDFKTTLDIFTSYFFIFSVQTPEDCPKVFQSTHHGISSLFGMLLKYRRGATFGIWDHAILWRECCLNISPAQSTLPLPVQSMLLAGIGLAMKLAYFHADVVLPCTPVFNPIWEEDLGTDGNRLGHKKTFSRKIDPIVNGVSNMDAFKPVEKVGTSTPTVVMLSNVQFIKDIKTAILAADVIVNKFGFPDYKLLVYGARDREPGYDIDMSRLIESCGLSERVILKGFGKPDQALKDAWLFMNSSLSEGLPLAIAEAALAGVPIVATAVGATALVLTNPDDPSVRYGEVVPPNDPTALARAQIAMLAMAGPWSKFAGDVDRRGSVPPHLLMPDTLTENDVKWLTKRMYDKAPDRRKLGMLGRQMVLRGFHGKRYLREHEQMYWIQWHLAHMRKDPLLSKPRGWMGPLWNNNHKGEGGGGEDGGEKEMRLTRKKSVRWQEFTSGITPYRGKRLSKLPLTSKEGGEASGSSAVVSSV</sequence>
<feature type="region of interest" description="Disordered" evidence="1">
    <location>
        <begin position="2866"/>
        <end position="2890"/>
    </location>
</feature>
<feature type="transmembrane region" description="Helical" evidence="2">
    <location>
        <begin position="1385"/>
        <end position="1406"/>
    </location>
</feature>
<feature type="transmembrane region" description="Helical" evidence="2">
    <location>
        <begin position="931"/>
        <end position="954"/>
    </location>
</feature>
<feature type="transmembrane region" description="Helical" evidence="2">
    <location>
        <begin position="1264"/>
        <end position="1283"/>
    </location>
</feature>
<feature type="transmembrane region" description="Helical" evidence="2">
    <location>
        <begin position="1001"/>
        <end position="1022"/>
    </location>
</feature>
<dbReference type="PANTHER" id="PTHR12526:SF630">
    <property type="entry name" value="GLYCOSYLTRANSFERASE"/>
    <property type="match status" value="1"/>
</dbReference>
<gene>
    <name evidence="3" type="ORF">QBC35DRAFT_448650</name>
</gene>
<feature type="region of interest" description="Disordered" evidence="1">
    <location>
        <begin position="87"/>
        <end position="108"/>
    </location>
</feature>
<reference evidence="3" key="1">
    <citation type="journal article" date="2023" name="Mol. Phylogenet. Evol.">
        <title>Genome-scale phylogeny and comparative genomics of the fungal order Sordariales.</title>
        <authorList>
            <person name="Hensen N."/>
            <person name="Bonometti L."/>
            <person name="Westerberg I."/>
            <person name="Brannstrom I.O."/>
            <person name="Guillou S."/>
            <person name="Cros-Aarteil S."/>
            <person name="Calhoun S."/>
            <person name="Haridas S."/>
            <person name="Kuo A."/>
            <person name="Mondo S."/>
            <person name="Pangilinan J."/>
            <person name="Riley R."/>
            <person name="LaButti K."/>
            <person name="Andreopoulos B."/>
            <person name="Lipzen A."/>
            <person name="Chen C."/>
            <person name="Yan M."/>
            <person name="Daum C."/>
            <person name="Ng V."/>
            <person name="Clum A."/>
            <person name="Steindorff A."/>
            <person name="Ohm R.A."/>
            <person name="Martin F."/>
            <person name="Silar P."/>
            <person name="Natvig D.O."/>
            <person name="Lalanne C."/>
            <person name="Gautier V."/>
            <person name="Ament-Velasquez S.L."/>
            <person name="Kruys A."/>
            <person name="Hutchinson M.I."/>
            <person name="Powell A.J."/>
            <person name="Barry K."/>
            <person name="Miller A.N."/>
            <person name="Grigoriev I.V."/>
            <person name="Debuchy R."/>
            <person name="Gladieux P."/>
            <person name="Hiltunen Thoren M."/>
            <person name="Johannesson H."/>
        </authorList>
    </citation>
    <scope>NUCLEOTIDE SEQUENCE</scope>
    <source>
        <strain evidence="3">PSN309</strain>
    </source>
</reference>
<organism evidence="3 4">
    <name type="scientific">Podospora australis</name>
    <dbReference type="NCBI Taxonomy" id="1536484"/>
    <lineage>
        <taxon>Eukaryota</taxon>
        <taxon>Fungi</taxon>
        <taxon>Dikarya</taxon>
        <taxon>Ascomycota</taxon>
        <taxon>Pezizomycotina</taxon>
        <taxon>Sordariomycetes</taxon>
        <taxon>Sordariomycetidae</taxon>
        <taxon>Sordariales</taxon>
        <taxon>Podosporaceae</taxon>
        <taxon>Podospora</taxon>
    </lineage>
</organism>
<keyword evidence="2" id="KW-0812">Transmembrane</keyword>
<evidence type="ECO:0000256" key="1">
    <source>
        <dbReference type="SAM" id="MobiDB-lite"/>
    </source>
</evidence>
<name>A0AAN7AKZ0_9PEZI</name>
<feature type="transmembrane region" description="Helical" evidence="2">
    <location>
        <begin position="1058"/>
        <end position="1075"/>
    </location>
</feature>
<feature type="transmembrane region" description="Helical" evidence="2">
    <location>
        <begin position="1330"/>
        <end position="1349"/>
    </location>
</feature>